<dbReference type="GO" id="GO:0005783">
    <property type="term" value="C:endoplasmic reticulum"/>
    <property type="evidence" value="ECO:0007669"/>
    <property type="project" value="TreeGrafter"/>
</dbReference>
<dbReference type="GO" id="GO:0016746">
    <property type="term" value="F:acyltransferase activity"/>
    <property type="evidence" value="ECO:0007669"/>
    <property type="project" value="TreeGrafter"/>
</dbReference>
<proteinExistence type="predicted"/>
<evidence type="ECO:0000256" key="1">
    <source>
        <dbReference type="SAM" id="Phobius"/>
    </source>
</evidence>
<accession>A0AAV5FMT7</accession>
<dbReference type="AlphaFoldDB" id="A0AAV5FMT7"/>
<dbReference type="PANTHER" id="PTHR13285:SF18">
    <property type="entry name" value="PROTEIN-CYSTEINE N-PALMITOYLTRANSFERASE RASP"/>
    <property type="match status" value="1"/>
</dbReference>
<keyword evidence="3" id="KW-1185">Reference proteome</keyword>
<feature type="transmembrane region" description="Helical" evidence="1">
    <location>
        <begin position="7"/>
        <end position="26"/>
    </location>
</feature>
<gene>
    <name evidence="2" type="primary">gb24918</name>
    <name evidence="2" type="ORF">PR202_gb24918</name>
</gene>
<keyword evidence="1" id="KW-1133">Transmembrane helix</keyword>
<dbReference type="EMBL" id="BQKI01000088">
    <property type="protein sequence ID" value="GJN36082.1"/>
    <property type="molecule type" value="Genomic_DNA"/>
</dbReference>
<name>A0AAV5FMT7_ELECO</name>
<reference evidence="2" key="1">
    <citation type="journal article" date="2018" name="DNA Res.">
        <title>Multiple hybrid de novo genome assembly of finger millet, an orphan allotetraploid crop.</title>
        <authorList>
            <person name="Hatakeyama M."/>
            <person name="Aluri S."/>
            <person name="Balachadran M.T."/>
            <person name="Sivarajan S.R."/>
            <person name="Patrignani A."/>
            <person name="Gruter S."/>
            <person name="Poveda L."/>
            <person name="Shimizu-Inatsugi R."/>
            <person name="Baeten J."/>
            <person name="Francoijs K.J."/>
            <person name="Nataraja K.N."/>
            <person name="Reddy Y.A.N."/>
            <person name="Phadnis S."/>
            <person name="Ravikumar R.L."/>
            <person name="Schlapbach R."/>
            <person name="Sreeman S.M."/>
            <person name="Shimizu K.K."/>
        </authorList>
    </citation>
    <scope>NUCLEOTIDE SEQUENCE</scope>
</reference>
<protein>
    <submittedName>
        <fullName evidence="2">Uncharacterized protein</fullName>
    </submittedName>
</protein>
<dbReference type="PROSITE" id="PS51257">
    <property type="entry name" value="PROKAR_LIPOPROTEIN"/>
    <property type="match status" value="1"/>
</dbReference>
<dbReference type="PANTHER" id="PTHR13285">
    <property type="entry name" value="ACYLTRANSFERASE"/>
    <property type="match status" value="1"/>
</dbReference>
<dbReference type="InterPro" id="IPR051085">
    <property type="entry name" value="MB_O-acyltransferase"/>
</dbReference>
<comment type="caution">
    <text evidence="2">The sequence shown here is derived from an EMBL/GenBank/DDBJ whole genome shotgun (WGS) entry which is preliminary data.</text>
</comment>
<evidence type="ECO:0000313" key="2">
    <source>
        <dbReference type="EMBL" id="GJN36082.1"/>
    </source>
</evidence>
<evidence type="ECO:0000313" key="3">
    <source>
        <dbReference type="Proteomes" id="UP001054889"/>
    </source>
</evidence>
<dbReference type="Proteomes" id="UP001054889">
    <property type="component" value="Unassembled WGS sequence"/>
</dbReference>
<keyword evidence="1" id="KW-0472">Membrane</keyword>
<keyword evidence="1" id="KW-0812">Transmembrane</keyword>
<sequence length="75" mass="8124">MFIHRELGAVAGAVTISCLMVANLVGYVVGPSGIKILISKMLGKDALPILGFIFASFYVGVKLMFHVRDARKNQE</sequence>
<feature type="transmembrane region" description="Helical" evidence="1">
    <location>
        <begin position="46"/>
        <end position="65"/>
    </location>
</feature>
<organism evidence="2 3">
    <name type="scientific">Eleusine coracana subsp. coracana</name>
    <dbReference type="NCBI Taxonomy" id="191504"/>
    <lineage>
        <taxon>Eukaryota</taxon>
        <taxon>Viridiplantae</taxon>
        <taxon>Streptophyta</taxon>
        <taxon>Embryophyta</taxon>
        <taxon>Tracheophyta</taxon>
        <taxon>Spermatophyta</taxon>
        <taxon>Magnoliopsida</taxon>
        <taxon>Liliopsida</taxon>
        <taxon>Poales</taxon>
        <taxon>Poaceae</taxon>
        <taxon>PACMAD clade</taxon>
        <taxon>Chloridoideae</taxon>
        <taxon>Cynodonteae</taxon>
        <taxon>Eleusininae</taxon>
        <taxon>Eleusine</taxon>
    </lineage>
</organism>
<reference evidence="2" key="2">
    <citation type="submission" date="2021-12" db="EMBL/GenBank/DDBJ databases">
        <title>Resequencing data analysis of finger millet.</title>
        <authorList>
            <person name="Hatakeyama M."/>
            <person name="Aluri S."/>
            <person name="Balachadran M.T."/>
            <person name="Sivarajan S.R."/>
            <person name="Poveda L."/>
            <person name="Shimizu-Inatsugi R."/>
            <person name="Schlapbach R."/>
            <person name="Sreeman S.M."/>
            <person name="Shimizu K.K."/>
        </authorList>
    </citation>
    <scope>NUCLEOTIDE SEQUENCE</scope>
</reference>